<sequence>MKKRSAYYFLTGIAVCCLAACSGKPEGLEGQKNGTGEKLTVTALYYTELPEFEALAESSFKDIDLQIEQESVSAYNGVTLQRLKEGQGQDLVFTSMPRGEAGEYVLDLSANAFSADFTSSTMDLIRRGGKTIWLPMPGVYKGLIVNRTLARELGKDVPESLQELKALMKAAKEAGAGADENGFTFGAAEMDELSVGEMILGTMIPDFLGTMEGEWWANDFLGKKADAKGILEEPLSLFFSLASEGYMDPVCIYKGMAQESIAPAAERMVLRKLSVCSGNSDTLHRIRESGTEDEFVMIPFLSGAGHPPWVTTAPASYLGVNRALAEDEKKLDAALRLLELFASPEGQAAVLRDTRASMSYLNEPVEGSGAENTGLERYVEEGYVYNTNRFYADMTGLLGSSMVRVSMGRTELSEALSSIDSLNKNRTDHNTGAEE</sequence>
<keyword evidence="4" id="KW-1185">Reference proteome</keyword>
<evidence type="ECO:0000313" key="3">
    <source>
        <dbReference type="EMBL" id="RRK34816.1"/>
    </source>
</evidence>
<keyword evidence="1 2" id="KW-0732">Signal</keyword>
<evidence type="ECO:0000313" key="4">
    <source>
        <dbReference type="Proteomes" id="UP000274920"/>
    </source>
</evidence>
<evidence type="ECO:0000256" key="2">
    <source>
        <dbReference type="SAM" id="SignalP"/>
    </source>
</evidence>
<dbReference type="Gene3D" id="3.40.190.10">
    <property type="entry name" value="Periplasmic binding protein-like II"/>
    <property type="match status" value="1"/>
</dbReference>
<organism evidence="3 4">
    <name type="scientific">Schaedlerella arabinosiphila</name>
    <dbReference type="NCBI Taxonomy" id="2044587"/>
    <lineage>
        <taxon>Bacteria</taxon>
        <taxon>Bacillati</taxon>
        <taxon>Bacillota</taxon>
        <taxon>Clostridia</taxon>
        <taxon>Lachnospirales</taxon>
        <taxon>Lachnospiraceae</taxon>
        <taxon>Schaedlerella</taxon>
    </lineage>
</organism>
<comment type="caution">
    <text evidence="3">The sequence shown here is derived from an EMBL/GenBank/DDBJ whole genome shotgun (WGS) entry which is preliminary data.</text>
</comment>
<dbReference type="SUPFAM" id="SSF53850">
    <property type="entry name" value="Periplasmic binding protein-like II"/>
    <property type="match status" value="1"/>
</dbReference>
<dbReference type="EMBL" id="RHJS01000002">
    <property type="protein sequence ID" value="RRK34816.1"/>
    <property type="molecule type" value="Genomic_DNA"/>
</dbReference>
<dbReference type="Proteomes" id="UP000274920">
    <property type="component" value="Unassembled WGS sequence"/>
</dbReference>
<accession>A0A426DPY0</accession>
<dbReference type="RefSeq" id="WP_125129986.1">
    <property type="nucleotide sequence ID" value="NZ_RHJS01000002.1"/>
</dbReference>
<protein>
    <recommendedName>
        <fullName evidence="5">Carbohydrate ABC transporter substrate-binding protein</fullName>
    </recommendedName>
</protein>
<dbReference type="PANTHER" id="PTHR43649">
    <property type="entry name" value="ARABINOSE-BINDING PROTEIN-RELATED"/>
    <property type="match status" value="1"/>
</dbReference>
<dbReference type="AlphaFoldDB" id="A0A426DPY0"/>
<reference evidence="3" key="1">
    <citation type="submission" date="2018-10" db="EMBL/GenBank/DDBJ databases">
        <title>Schaedlerella arabinophila gen. nov. sp. nov., isolated from the mouse intestinal tract and comparative analysis with the genome of the closely related altered Schaedler flora strain ASF502.</title>
        <authorList>
            <person name="Miyake S."/>
            <person name="Soh M."/>
            <person name="Seedorf H."/>
        </authorList>
    </citation>
    <scope>NUCLEOTIDE SEQUENCE [LARGE SCALE GENOMIC DNA]</scope>
    <source>
        <strain evidence="3">DSM 106076</strain>
    </source>
</reference>
<gene>
    <name evidence="3" type="ORF">EBB54_28360</name>
</gene>
<dbReference type="InterPro" id="IPR050490">
    <property type="entry name" value="Bact_solute-bd_prot1"/>
</dbReference>
<name>A0A426DPY0_9FIRM</name>
<feature type="signal peptide" evidence="2">
    <location>
        <begin position="1"/>
        <end position="19"/>
    </location>
</feature>
<evidence type="ECO:0008006" key="5">
    <source>
        <dbReference type="Google" id="ProtNLM"/>
    </source>
</evidence>
<proteinExistence type="predicted"/>
<feature type="chain" id="PRO_5039384814" description="Carbohydrate ABC transporter substrate-binding protein" evidence="2">
    <location>
        <begin position="20"/>
        <end position="435"/>
    </location>
</feature>
<dbReference type="PANTHER" id="PTHR43649:SF33">
    <property type="entry name" value="POLYGALACTURONAN_RHAMNOGALACTURONAN-BINDING PROTEIN YTCQ"/>
    <property type="match status" value="1"/>
</dbReference>
<evidence type="ECO:0000256" key="1">
    <source>
        <dbReference type="ARBA" id="ARBA00022729"/>
    </source>
</evidence>